<dbReference type="AlphaFoldDB" id="A0A9P6CLW7"/>
<dbReference type="EMBL" id="MU150248">
    <property type="protein sequence ID" value="KAF9465339.1"/>
    <property type="molecule type" value="Genomic_DNA"/>
</dbReference>
<evidence type="ECO:0000256" key="1">
    <source>
        <dbReference type="SAM" id="Phobius"/>
    </source>
</evidence>
<accession>A0A9P6CLW7</accession>
<sequence>MGLIITGRPMEIRPVIFLEKCSKRGGERWNFAFFCGSLGTSSVNLTLIASILVLMLLRS</sequence>
<proteinExistence type="predicted"/>
<keyword evidence="3" id="KW-1185">Reference proteome</keyword>
<comment type="caution">
    <text evidence="2">The sequence shown here is derived from an EMBL/GenBank/DDBJ whole genome shotgun (WGS) entry which is preliminary data.</text>
</comment>
<evidence type="ECO:0000313" key="3">
    <source>
        <dbReference type="Proteomes" id="UP000807353"/>
    </source>
</evidence>
<name>A0A9P6CLW7_9AGAR</name>
<protein>
    <submittedName>
        <fullName evidence="2">Uncharacterized protein</fullName>
    </submittedName>
</protein>
<feature type="transmembrane region" description="Helical" evidence="1">
    <location>
        <begin position="31"/>
        <end position="57"/>
    </location>
</feature>
<evidence type="ECO:0000313" key="2">
    <source>
        <dbReference type="EMBL" id="KAF9465339.1"/>
    </source>
</evidence>
<reference evidence="2" key="1">
    <citation type="submission" date="2020-11" db="EMBL/GenBank/DDBJ databases">
        <authorList>
            <consortium name="DOE Joint Genome Institute"/>
            <person name="Ahrendt S."/>
            <person name="Riley R."/>
            <person name="Andreopoulos W."/>
            <person name="Labutti K."/>
            <person name="Pangilinan J."/>
            <person name="Ruiz-Duenas F.J."/>
            <person name="Barrasa J.M."/>
            <person name="Sanchez-Garcia M."/>
            <person name="Camarero S."/>
            <person name="Miyauchi S."/>
            <person name="Serrano A."/>
            <person name="Linde D."/>
            <person name="Babiker R."/>
            <person name="Drula E."/>
            <person name="Ayuso-Fernandez I."/>
            <person name="Pacheco R."/>
            <person name="Padilla G."/>
            <person name="Ferreira P."/>
            <person name="Barriuso J."/>
            <person name="Kellner H."/>
            <person name="Castanera R."/>
            <person name="Alfaro M."/>
            <person name="Ramirez L."/>
            <person name="Pisabarro A.G."/>
            <person name="Kuo A."/>
            <person name="Tritt A."/>
            <person name="Lipzen A."/>
            <person name="He G."/>
            <person name="Yan M."/>
            <person name="Ng V."/>
            <person name="Cullen D."/>
            <person name="Martin F."/>
            <person name="Rosso M.-N."/>
            <person name="Henrissat B."/>
            <person name="Hibbett D."/>
            <person name="Martinez A.T."/>
            <person name="Grigoriev I.V."/>
        </authorList>
    </citation>
    <scope>NUCLEOTIDE SEQUENCE</scope>
    <source>
        <strain evidence="2">CBS 247.69</strain>
    </source>
</reference>
<keyword evidence="1" id="KW-1133">Transmembrane helix</keyword>
<organism evidence="2 3">
    <name type="scientific">Collybia nuda</name>
    <dbReference type="NCBI Taxonomy" id="64659"/>
    <lineage>
        <taxon>Eukaryota</taxon>
        <taxon>Fungi</taxon>
        <taxon>Dikarya</taxon>
        <taxon>Basidiomycota</taxon>
        <taxon>Agaricomycotina</taxon>
        <taxon>Agaricomycetes</taxon>
        <taxon>Agaricomycetidae</taxon>
        <taxon>Agaricales</taxon>
        <taxon>Tricholomatineae</taxon>
        <taxon>Clitocybaceae</taxon>
        <taxon>Collybia</taxon>
    </lineage>
</organism>
<gene>
    <name evidence="2" type="ORF">BDZ94DRAFT_1254323</name>
</gene>
<keyword evidence="1" id="KW-0472">Membrane</keyword>
<keyword evidence="1" id="KW-0812">Transmembrane</keyword>
<dbReference type="Proteomes" id="UP000807353">
    <property type="component" value="Unassembled WGS sequence"/>
</dbReference>